<sequence length="351" mass="38891">MSESRHRHLHVNVAEKSGPDDSDGHGGRRKRRRMSSKGKLMIGQRVEVRKQPLAVLLYPAIDWIVNYVFSRGSWHPGRVISFDHRKRGVEYDHILTEDGLQKLVNFVPISAAADGFISDDFYDSDSCKRGFLRPLPPIFVFGPLDLHYGLCVDVFYNEDKSLWEKLVTEVVIDNLSIVAAAVLPFLNSSEDSENDHSKNELPIPEKDVAVHLAPSQGDLDLVMKKPEAISGSAINCGIGTVQSPFREAFTSEPGPFNDLSVAANVERKMVDVSNNCCIPVDCGYSAKPLQVENAHDLGSEEHSLSDVFGISTNLLDGTGNSFAFEAAKRLEENSSLTKSLSNMRQLRNHTQ</sequence>
<proteinExistence type="predicted"/>
<organism evidence="1 2">
    <name type="scientific">Melastoma candidum</name>
    <dbReference type="NCBI Taxonomy" id="119954"/>
    <lineage>
        <taxon>Eukaryota</taxon>
        <taxon>Viridiplantae</taxon>
        <taxon>Streptophyta</taxon>
        <taxon>Embryophyta</taxon>
        <taxon>Tracheophyta</taxon>
        <taxon>Spermatophyta</taxon>
        <taxon>Magnoliopsida</taxon>
        <taxon>eudicotyledons</taxon>
        <taxon>Gunneridae</taxon>
        <taxon>Pentapetalae</taxon>
        <taxon>rosids</taxon>
        <taxon>malvids</taxon>
        <taxon>Myrtales</taxon>
        <taxon>Melastomataceae</taxon>
        <taxon>Melastomatoideae</taxon>
        <taxon>Melastomateae</taxon>
        <taxon>Melastoma</taxon>
    </lineage>
</organism>
<name>A0ACB9QRN8_9MYRT</name>
<comment type="caution">
    <text evidence="1">The sequence shown here is derived from an EMBL/GenBank/DDBJ whole genome shotgun (WGS) entry which is preliminary data.</text>
</comment>
<dbReference type="Proteomes" id="UP001057402">
    <property type="component" value="Chromosome 5"/>
</dbReference>
<evidence type="ECO:0000313" key="2">
    <source>
        <dbReference type="Proteomes" id="UP001057402"/>
    </source>
</evidence>
<accession>A0ACB9QRN8</accession>
<protein>
    <submittedName>
        <fullName evidence="1">Uncharacterized protein</fullName>
    </submittedName>
</protein>
<keyword evidence="2" id="KW-1185">Reference proteome</keyword>
<evidence type="ECO:0000313" key="1">
    <source>
        <dbReference type="EMBL" id="KAI4368903.1"/>
    </source>
</evidence>
<dbReference type="EMBL" id="CM042884">
    <property type="protein sequence ID" value="KAI4368903.1"/>
    <property type="molecule type" value="Genomic_DNA"/>
</dbReference>
<gene>
    <name evidence="1" type="ORF">MLD38_017407</name>
</gene>
<reference evidence="2" key="1">
    <citation type="journal article" date="2023" name="Front. Plant Sci.">
        <title>Chromosomal-level genome assembly of Melastoma candidum provides insights into trichome evolution.</title>
        <authorList>
            <person name="Zhong Y."/>
            <person name="Wu W."/>
            <person name="Sun C."/>
            <person name="Zou P."/>
            <person name="Liu Y."/>
            <person name="Dai S."/>
            <person name="Zhou R."/>
        </authorList>
    </citation>
    <scope>NUCLEOTIDE SEQUENCE [LARGE SCALE GENOMIC DNA]</scope>
</reference>